<organism evidence="2 3">
    <name type="scientific">Candidatus Hamiltonella defensa</name>
    <name type="common">Bemisia tabaci</name>
    <dbReference type="NCBI Taxonomy" id="672795"/>
    <lineage>
        <taxon>Bacteria</taxon>
        <taxon>Pseudomonadati</taxon>
        <taxon>Pseudomonadota</taxon>
        <taxon>Gammaproteobacteria</taxon>
        <taxon>Enterobacterales</taxon>
        <taxon>Enterobacteriaceae</taxon>
        <taxon>aphid secondary symbionts</taxon>
        <taxon>Candidatus Williamhamiltonella</taxon>
    </lineage>
</organism>
<dbReference type="InterPro" id="IPR039561">
    <property type="entry name" value="Peptidase_M15C"/>
</dbReference>
<evidence type="ECO:0000313" key="2">
    <source>
        <dbReference type="EMBL" id="ASX26140.1"/>
    </source>
</evidence>
<dbReference type="Proteomes" id="UP000216438">
    <property type="component" value="Chromosome"/>
</dbReference>
<accession>A0A249DYI0</accession>
<dbReference type="GO" id="GO:0008233">
    <property type="term" value="F:peptidase activity"/>
    <property type="evidence" value="ECO:0007669"/>
    <property type="project" value="InterPro"/>
</dbReference>
<protein>
    <submittedName>
        <fullName evidence="2">Endolysin</fullName>
    </submittedName>
</protein>
<dbReference type="RefSeq" id="WP_046493314.1">
    <property type="nucleotide sequence ID" value="NZ_CP016303.1"/>
</dbReference>
<dbReference type="Pfam" id="PF13539">
    <property type="entry name" value="Peptidase_M15_4"/>
    <property type="match status" value="1"/>
</dbReference>
<evidence type="ECO:0000259" key="1">
    <source>
        <dbReference type="Pfam" id="PF13539"/>
    </source>
</evidence>
<dbReference type="CDD" id="cd14845">
    <property type="entry name" value="L-Ala-D-Glu_peptidase_like"/>
    <property type="match status" value="1"/>
</dbReference>
<dbReference type="SUPFAM" id="SSF55166">
    <property type="entry name" value="Hedgehog/DD-peptidase"/>
    <property type="match status" value="1"/>
</dbReference>
<sequence length="161" mass="18170">MAYKLGSRSRQRLEGVHPDLVRVVERAIDITRIDFTVLEGVRTVERQKTLLARGASKTINSRHLTGHAVDLGACLDGSVRWDWPLYYPIADAMKQAAEELGIRVYWGACWSCINDEDNLSEAVIAYIERKKAVGKKPLMDGPHFELSWPDFPDNKCLEEAA</sequence>
<evidence type="ECO:0000313" key="3">
    <source>
        <dbReference type="Proteomes" id="UP000216438"/>
    </source>
</evidence>
<proteinExistence type="predicted"/>
<dbReference type="Gene3D" id="3.30.1380.10">
    <property type="match status" value="1"/>
</dbReference>
<reference evidence="3" key="1">
    <citation type="submission" date="2016-06" db="EMBL/GenBank/DDBJ databases">
        <authorList>
            <person name="Chen W."/>
            <person name="Hasegawa D.K."/>
        </authorList>
    </citation>
    <scope>NUCLEOTIDE SEQUENCE [LARGE SCALE GENOMIC DNA]</scope>
    <source>
        <strain evidence="3">MEAM1</strain>
    </source>
</reference>
<dbReference type="EMBL" id="CP016303">
    <property type="protein sequence ID" value="ASX26140.1"/>
    <property type="molecule type" value="Genomic_DNA"/>
</dbReference>
<reference evidence="2 3" key="2">
    <citation type="submission" date="2017-09" db="EMBL/GenBank/DDBJ databases">
        <title>The genome of whitefly Bemisia tabaci, a global crop pest, provides novel insights into virus transmission, host adaptation and insecticide resistance.</title>
        <authorList>
            <person name="Kaur N."/>
            <person name="Kliot A."/>
            <person name="Pinheiro P.V."/>
            <person name="Luan J."/>
            <person name="Zheng Y."/>
            <person name="Liu W."/>
            <person name="Sun H."/>
            <person name="Yang X."/>
            <person name="Xu Y."/>
            <person name="Luo Y."/>
            <person name="Kruse A."/>
            <person name="Fisher T.W."/>
            <person name="Nelson D.R."/>
            <person name="Elimelech M."/>
            <person name="MacCoss M."/>
            <person name="Johnson R."/>
            <person name="Cohen E."/>
            <person name="Hunter W.B."/>
            <person name="Brown J.K."/>
            <person name="Jander G."/>
            <person name="Cilia M."/>
            <person name="Douglas A.E."/>
            <person name="Ghanim M."/>
            <person name="Simmons A.M."/>
            <person name="Wintermantel W.M."/>
            <person name="Ling K.-S."/>
            <person name="Fei Z."/>
        </authorList>
    </citation>
    <scope>NUCLEOTIDE SEQUENCE [LARGE SCALE GENOMIC DNA]</scope>
    <source>
        <strain evidence="2 3">MEAM1</strain>
    </source>
</reference>
<feature type="domain" description="Peptidase M15C" evidence="1">
    <location>
        <begin position="56"/>
        <end position="115"/>
    </location>
</feature>
<dbReference type="OrthoDB" id="8479979at2"/>
<gene>
    <name evidence="2" type="ORF">BA171_03275</name>
</gene>
<name>A0A249DYI0_9ENTR</name>
<dbReference type="AlphaFoldDB" id="A0A249DYI0"/>
<dbReference type="InterPro" id="IPR009045">
    <property type="entry name" value="Zn_M74/Hedgehog-like"/>
</dbReference>